<proteinExistence type="predicted"/>
<accession>A0A9W8JQU5</accession>
<dbReference type="Proteomes" id="UP001148786">
    <property type="component" value="Unassembled WGS sequence"/>
</dbReference>
<keyword evidence="3" id="KW-1185">Reference proteome</keyword>
<organism evidence="2 3">
    <name type="scientific">Agrocybe chaxingu</name>
    <dbReference type="NCBI Taxonomy" id="84603"/>
    <lineage>
        <taxon>Eukaryota</taxon>
        <taxon>Fungi</taxon>
        <taxon>Dikarya</taxon>
        <taxon>Basidiomycota</taxon>
        <taxon>Agaricomycotina</taxon>
        <taxon>Agaricomycetes</taxon>
        <taxon>Agaricomycetidae</taxon>
        <taxon>Agaricales</taxon>
        <taxon>Agaricineae</taxon>
        <taxon>Strophariaceae</taxon>
        <taxon>Agrocybe</taxon>
    </lineage>
</organism>
<feature type="compositionally biased region" description="Pro residues" evidence="1">
    <location>
        <begin position="1"/>
        <end position="11"/>
    </location>
</feature>
<dbReference type="EMBL" id="JANKHO010003821">
    <property type="protein sequence ID" value="KAJ3480782.1"/>
    <property type="molecule type" value="Genomic_DNA"/>
</dbReference>
<comment type="caution">
    <text evidence="2">The sequence shown here is derived from an EMBL/GenBank/DDBJ whole genome shotgun (WGS) entry which is preliminary data.</text>
</comment>
<protein>
    <submittedName>
        <fullName evidence="2">Uncharacterized protein</fullName>
    </submittedName>
</protein>
<evidence type="ECO:0000256" key="1">
    <source>
        <dbReference type="SAM" id="MobiDB-lite"/>
    </source>
</evidence>
<evidence type="ECO:0000313" key="3">
    <source>
        <dbReference type="Proteomes" id="UP001148786"/>
    </source>
</evidence>
<reference evidence="2" key="1">
    <citation type="submission" date="2022-07" db="EMBL/GenBank/DDBJ databases">
        <title>Genome Sequence of Agrocybe chaxingu.</title>
        <authorList>
            <person name="Buettner E."/>
        </authorList>
    </citation>
    <scope>NUCLEOTIDE SEQUENCE</scope>
    <source>
        <strain evidence="2">MP-N11</strain>
    </source>
</reference>
<feature type="region of interest" description="Disordered" evidence="1">
    <location>
        <begin position="1"/>
        <end position="89"/>
    </location>
</feature>
<evidence type="ECO:0000313" key="2">
    <source>
        <dbReference type="EMBL" id="KAJ3480782.1"/>
    </source>
</evidence>
<sequence length="226" mass="24514">MLHDPPAPPPHSSEDEIGINEMGGVCQQVDNNSGACHGSATDAVQAQPHPSLSGLGDGSDDTTPIDPEDTDGDVNMDATTTGDDDLTQDTGADVNTMLVRKSEREKKLTAPIINPALTVLALRKNKRKAKSTRKSTIHKRSISFGRDAEHPIQIDEFNGWDPIQWRDYKDVPETNLDTVEDGVLQVCDFSFQLLSILIMFSSELRVAPFISGTHTGTSTNGTRVSM</sequence>
<dbReference type="AlphaFoldDB" id="A0A9W8JQU5"/>
<gene>
    <name evidence="2" type="ORF">NLJ89_g12260</name>
</gene>
<name>A0A9W8JQU5_9AGAR</name>